<dbReference type="Proteomes" id="UP000231252">
    <property type="component" value="Unassembled WGS sequence"/>
</dbReference>
<dbReference type="InterPro" id="IPR003489">
    <property type="entry name" value="RHF/RaiA"/>
</dbReference>
<organism evidence="2 3">
    <name type="scientific">candidate division WWE3 bacterium CG08_land_8_20_14_0_20_41_10</name>
    <dbReference type="NCBI Taxonomy" id="1975085"/>
    <lineage>
        <taxon>Bacteria</taxon>
        <taxon>Katanobacteria</taxon>
    </lineage>
</organism>
<dbReference type="InterPro" id="IPR036567">
    <property type="entry name" value="RHF-like"/>
</dbReference>
<gene>
    <name evidence="2" type="ORF">COT50_01520</name>
</gene>
<feature type="compositionally biased region" description="Basic and acidic residues" evidence="1">
    <location>
        <begin position="97"/>
        <end position="114"/>
    </location>
</feature>
<feature type="compositionally biased region" description="Acidic residues" evidence="1">
    <location>
        <begin position="118"/>
        <end position="128"/>
    </location>
</feature>
<dbReference type="Gene3D" id="3.30.160.100">
    <property type="entry name" value="Ribosome hibernation promotion factor-like"/>
    <property type="match status" value="1"/>
</dbReference>
<protein>
    <recommendedName>
        <fullName evidence="4">Ribosomal subunit interface protein</fullName>
    </recommendedName>
</protein>
<dbReference type="Pfam" id="PF02482">
    <property type="entry name" value="Ribosomal_S30AE"/>
    <property type="match status" value="1"/>
</dbReference>
<sequence length="128" mass="14542">MSTQILSDNMELTPSMNALAEQKLASLLAHIEQRNRDEASIRVVINKSHNHDRLSVKLEATIEGKMYFGDEADFLLESALIKAINEVDKQYLKDKEKTKERNYEKNRDLKHFDGGDIGMEDSDASMGV</sequence>
<reference evidence="3" key="1">
    <citation type="submission" date="2017-09" db="EMBL/GenBank/DDBJ databases">
        <title>Depth-based differentiation of microbial function through sediment-hosted aquifers and enrichment of novel symbionts in the deep terrestrial subsurface.</title>
        <authorList>
            <person name="Probst A.J."/>
            <person name="Ladd B."/>
            <person name="Jarett J.K."/>
            <person name="Geller-Mcgrath D.E."/>
            <person name="Sieber C.M.K."/>
            <person name="Emerson J.B."/>
            <person name="Anantharaman K."/>
            <person name="Thomas B.C."/>
            <person name="Malmstrom R."/>
            <person name="Stieglmeier M."/>
            <person name="Klingl A."/>
            <person name="Woyke T."/>
            <person name="Ryan C.M."/>
            <person name="Banfield J.F."/>
        </authorList>
    </citation>
    <scope>NUCLEOTIDE SEQUENCE [LARGE SCALE GENOMIC DNA]</scope>
</reference>
<evidence type="ECO:0000256" key="1">
    <source>
        <dbReference type="SAM" id="MobiDB-lite"/>
    </source>
</evidence>
<dbReference type="EMBL" id="PEYU01000026">
    <property type="protein sequence ID" value="PIS22518.1"/>
    <property type="molecule type" value="Genomic_DNA"/>
</dbReference>
<evidence type="ECO:0000313" key="3">
    <source>
        <dbReference type="Proteomes" id="UP000231252"/>
    </source>
</evidence>
<evidence type="ECO:0008006" key="4">
    <source>
        <dbReference type="Google" id="ProtNLM"/>
    </source>
</evidence>
<feature type="region of interest" description="Disordered" evidence="1">
    <location>
        <begin position="97"/>
        <end position="128"/>
    </location>
</feature>
<accession>A0A2H0XEH5</accession>
<dbReference type="AlphaFoldDB" id="A0A2H0XEH5"/>
<comment type="caution">
    <text evidence="2">The sequence shown here is derived from an EMBL/GenBank/DDBJ whole genome shotgun (WGS) entry which is preliminary data.</text>
</comment>
<proteinExistence type="predicted"/>
<dbReference type="SUPFAM" id="SSF69754">
    <property type="entry name" value="Ribosome binding protein Y (YfiA homologue)"/>
    <property type="match status" value="1"/>
</dbReference>
<evidence type="ECO:0000313" key="2">
    <source>
        <dbReference type="EMBL" id="PIS22518.1"/>
    </source>
</evidence>
<name>A0A2H0XEH5_UNCKA</name>